<evidence type="ECO:0000256" key="2">
    <source>
        <dbReference type="ARBA" id="ARBA00022723"/>
    </source>
</evidence>
<keyword evidence="3" id="KW-0408">Iron</keyword>
<dbReference type="CDD" id="cd24034">
    <property type="entry name" value="ASKHA_NBD_O66634-like_rpt1"/>
    <property type="match status" value="1"/>
</dbReference>
<dbReference type="InterPro" id="IPR043129">
    <property type="entry name" value="ATPase_NBD"/>
</dbReference>
<gene>
    <name evidence="7" type="ORF">FAK_04680</name>
</gene>
<feature type="domain" description="DUF2229" evidence="6">
    <location>
        <begin position="680"/>
        <end position="894"/>
    </location>
</feature>
<dbReference type="GO" id="GO:0051536">
    <property type="term" value="F:iron-sulfur cluster binding"/>
    <property type="evidence" value="ECO:0007669"/>
    <property type="project" value="UniProtKB-KW"/>
</dbReference>
<dbReference type="EMBL" id="AP028679">
    <property type="protein sequence ID" value="BEQ13402.1"/>
    <property type="molecule type" value="Genomic_DNA"/>
</dbReference>
<comment type="cofactor">
    <cofactor evidence="1">
        <name>[4Fe-4S] cluster</name>
        <dbReference type="ChEBI" id="CHEBI:49883"/>
    </cofactor>
</comment>
<keyword evidence="2" id="KW-0479">Metal-binding</keyword>
<dbReference type="InterPro" id="IPR051805">
    <property type="entry name" value="Dehydratase_Activator_Redct"/>
</dbReference>
<evidence type="ECO:0000256" key="3">
    <source>
        <dbReference type="ARBA" id="ARBA00023004"/>
    </source>
</evidence>
<dbReference type="KEGG" id="dmp:FAK_04680"/>
<name>A0AAU9EA01_9BACT</name>
<evidence type="ECO:0000313" key="7">
    <source>
        <dbReference type="EMBL" id="BEQ13402.1"/>
    </source>
</evidence>
<dbReference type="Gene3D" id="3.30.420.40">
    <property type="match status" value="4"/>
</dbReference>
<dbReference type="NCBIfam" id="TIGR00241">
    <property type="entry name" value="CoA_E_activ"/>
    <property type="match status" value="2"/>
</dbReference>
<keyword evidence="8" id="KW-1185">Reference proteome</keyword>
<reference evidence="8" key="1">
    <citation type="journal article" date="2023" name="Arch. Microbiol.">
        <title>Desulfoferula mesophilus gen. nov. sp. nov., a mesophilic sulfate-reducing bacterium isolated from a brackish lake sediment.</title>
        <authorList>
            <person name="Watanabe T."/>
            <person name="Yabe T."/>
            <person name="Tsuji J.M."/>
            <person name="Fukui M."/>
        </authorList>
    </citation>
    <scope>NUCLEOTIDE SEQUENCE [LARGE SCALE GENOMIC DNA]</scope>
    <source>
        <strain evidence="8">12FAK</strain>
    </source>
</reference>
<dbReference type="Gene3D" id="3.40.50.11900">
    <property type="match status" value="1"/>
</dbReference>
<dbReference type="InterPro" id="IPR008275">
    <property type="entry name" value="CoA_E_activase_dom"/>
</dbReference>
<dbReference type="Pfam" id="PF09989">
    <property type="entry name" value="DUF2229"/>
    <property type="match status" value="1"/>
</dbReference>
<accession>A0AAU9EA01</accession>
<feature type="domain" description="ATPase BadF/BadG/BcrA/BcrD type" evidence="5">
    <location>
        <begin position="331"/>
        <end position="583"/>
    </location>
</feature>
<dbReference type="PANTHER" id="PTHR32329:SF7">
    <property type="entry name" value="ACTIVATOR OF 2-HYDROXYACYL-COA-HYDRATASE"/>
    <property type="match status" value="1"/>
</dbReference>
<evidence type="ECO:0000259" key="5">
    <source>
        <dbReference type="Pfam" id="PF01869"/>
    </source>
</evidence>
<dbReference type="RefSeq" id="WP_338605062.1">
    <property type="nucleotide sequence ID" value="NZ_AP028679.1"/>
</dbReference>
<feature type="domain" description="ATPase BadF/BadG/BcrA/BcrD type" evidence="5">
    <location>
        <begin position="18"/>
        <end position="275"/>
    </location>
</feature>
<dbReference type="PANTHER" id="PTHR32329">
    <property type="entry name" value="BIFUNCTIONAL PROTEIN [INCLUDES 2-HYDROXYACYL-COA DEHYDRATASE (N-TER) AND ITS ACTIVATOR DOMAIN (C_TERM)-RELATED"/>
    <property type="match status" value="1"/>
</dbReference>
<protein>
    <submittedName>
        <fullName evidence="7">2-hydroxyglutaryl-CoA dehydratase activator</fullName>
    </submittedName>
</protein>
<evidence type="ECO:0000313" key="8">
    <source>
        <dbReference type="Proteomes" id="UP001366166"/>
    </source>
</evidence>
<dbReference type="Pfam" id="PF01869">
    <property type="entry name" value="BcrAD_BadFG"/>
    <property type="match status" value="2"/>
</dbReference>
<dbReference type="SUPFAM" id="SSF53067">
    <property type="entry name" value="Actin-like ATPase domain"/>
    <property type="match status" value="2"/>
</dbReference>
<dbReference type="InterPro" id="IPR002731">
    <property type="entry name" value="ATPase_BadF"/>
</dbReference>
<evidence type="ECO:0000256" key="1">
    <source>
        <dbReference type="ARBA" id="ARBA00001966"/>
    </source>
</evidence>
<keyword evidence="4" id="KW-0411">Iron-sulfur</keyword>
<organism evidence="7 8">
    <name type="scientific">Desulfoferula mesophila</name>
    <dbReference type="NCBI Taxonomy" id="3058419"/>
    <lineage>
        <taxon>Bacteria</taxon>
        <taxon>Pseudomonadati</taxon>
        <taxon>Thermodesulfobacteriota</taxon>
        <taxon>Desulfarculia</taxon>
        <taxon>Desulfarculales</taxon>
        <taxon>Desulfarculaceae</taxon>
        <taxon>Desulfoferula</taxon>
    </lineage>
</organism>
<dbReference type="Proteomes" id="UP001366166">
    <property type="component" value="Chromosome"/>
</dbReference>
<sequence>MSESSVGDKVTDKGKLYLGLDVGSVSLDTVVLDGEGQILLADYTRTKGRPLAVAAEVLGGVVERFGRESFAAVAVTGSGAPTLTPLLGGEVVNEIIAAARGVQRLCPQARTVIDMGGEDAKLILVSPGPDGGLRIEDFAMNTMCAAGTGSFLDQQSHRLQLTIEQFSEIALNSANPPRLAGRCSVFAKSDMIHLQQEATPDYDIVAGLCFAMARNLKSNIAKGKKVVPPVAFIGGVAANQGVHRALKEILKLADDELLVPPDFGCVGALGAALFAQDKGLVAPLTDLADLERRAAEVAGETKRLPKLMLGEHHGKNLQEIKVPEGQLTGYLGVDVGSISTNVVVIDPEGNVLSKQYLLTAGRPLEAVKEGLRLAGAEIGDRVTILGAGTTGSGRYLTADFIGADIVRNEITAQATAAAHIDPEVDTIFEIGGQDSKYISLENGAIVDFMMNKVCAAGTGSFLEEQAEKLGIQIKGEFGSKALAAPNPVRMGERCTVFMESDLVSHQAAGAEIDDLVAGLSYSIVHNYLNKVVEDRKIGGRIFYQGATAANQGIVAAFEAVTGRPIIVPPHHDVTGAIGAALLAMRERTWKESSFKGFQISETGYEITTFECSGCPNTCSIRKVKVEGLDKPLFYGSRCEKYDVDRDAQVREDIPDLFAEREEMLLSYAGPVDPGRKKGVIGIPRTMFFREWLPFFSAFLNALGFEVQISGPSTKRLIHKGVEAVVNEPCFPVKVAHGHLAELIEAGVEKILLPSLVNLPAPGNELTYGQVCPYAQTLCYTAPAALDFGKSELIDSPLRFGYDGATMRKDLKALAKRLGAGTRGLGQAIAAGWEAQHDFSRRLVERGREVLASMKPDDRAMVVISRPYNGADPGLNLGLPQKMRHLGVYSIPMDFLDLDQHMGHPELSEMYWRYGQKILASALQVRQDPRLHAVYITNFGCGPDSFIGHFFRRIMEGKPFLEIEIDEHSADVGAITRLEAFLDSLGNVTTAPPKATTTRRRNIQPGERTIYIPPMTDHSVAVAAAFAACGGHAEVLPESDQRTLELGRRYTSGKECYPCALTTGDLLKLLMDEKVPADQVAFFMPGGTGPCRFGQYHRYHRLILDELGFNQARIYSPDQSEVFYKELGMVGGSDFVRLGWQGLVAVDLLKKALHETRPYEDHPGDCDEVYHHMLDRVSEVIRAKGDLKPVMAEARHEFAAVRRSGQNHRPLVGVVGEIYTRANSFANEDVVRTIEALGGEAWTPTIGEWVLYTNFTSAVRAKMLKKRRDLIGTLLENYFQHKDERNLAKPWAGALKSLHEPDVKEVLKMAHPYLEPSFEGEAILSLGKSRDMFSRGASGVVNVIPFTCMPGTIVNALMKRFREDHGNLPFLPMAMDGQEQTGSRIRLEAFMHQVRQFQQAREN</sequence>
<proteinExistence type="predicted"/>
<dbReference type="CDD" id="cd24035">
    <property type="entry name" value="ASKHA_NBD_O66634-like_rpt2"/>
    <property type="match status" value="1"/>
</dbReference>
<evidence type="ECO:0000256" key="4">
    <source>
        <dbReference type="ARBA" id="ARBA00023014"/>
    </source>
</evidence>
<evidence type="ECO:0000259" key="6">
    <source>
        <dbReference type="Pfam" id="PF09989"/>
    </source>
</evidence>
<dbReference type="GO" id="GO:0046872">
    <property type="term" value="F:metal ion binding"/>
    <property type="evidence" value="ECO:0007669"/>
    <property type="project" value="UniProtKB-KW"/>
</dbReference>
<dbReference type="InterPro" id="IPR018709">
    <property type="entry name" value="CoA_activase_DUF2229"/>
</dbReference>